<keyword evidence="1" id="KW-0808">Transferase</keyword>
<gene>
    <name evidence="4" type="ORF">OJ962_27235</name>
</gene>
<comment type="caution">
    <text evidence="4">The sequence shown here is derived from an EMBL/GenBank/DDBJ whole genome shotgun (WGS) entry which is preliminary data.</text>
</comment>
<dbReference type="Proteomes" id="UP001147700">
    <property type="component" value="Unassembled WGS sequence"/>
</dbReference>
<sequence>MIDVRRIDGDSEVARELLVAMEAYVEASLGPVSAETTSTVDPGEMSPPDGAYVVVLEDGVPVAGGGVRRLGDDVAEVKRMYTLPEARGRGHGRRLLAALEDAARELGYARVRLDTAATMDVARRLYGEAGYREIEDYNGNSYAVFWGEKRLYPE</sequence>
<evidence type="ECO:0000256" key="1">
    <source>
        <dbReference type="ARBA" id="ARBA00022679"/>
    </source>
</evidence>
<feature type="domain" description="N-acetyltransferase" evidence="3">
    <location>
        <begin position="2"/>
        <end position="152"/>
    </location>
</feature>
<organism evidence="4 5">
    <name type="scientific">Solirubrobacter deserti</name>
    <dbReference type="NCBI Taxonomy" id="2282478"/>
    <lineage>
        <taxon>Bacteria</taxon>
        <taxon>Bacillati</taxon>
        <taxon>Actinomycetota</taxon>
        <taxon>Thermoleophilia</taxon>
        <taxon>Solirubrobacterales</taxon>
        <taxon>Solirubrobacteraceae</taxon>
        <taxon>Solirubrobacter</taxon>
    </lineage>
</organism>
<dbReference type="PANTHER" id="PTHR43877">
    <property type="entry name" value="AMINOALKYLPHOSPHONATE N-ACETYLTRANSFERASE-RELATED-RELATED"/>
    <property type="match status" value="1"/>
</dbReference>
<evidence type="ECO:0000313" key="4">
    <source>
        <dbReference type="EMBL" id="MDA0141222.1"/>
    </source>
</evidence>
<dbReference type="Pfam" id="PF00583">
    <property type="entry name" value="Acetyltransf_1"/>
    <property type="match status" value="1"/>
</dbReference>
<evidence type="ECO:0000259" key="3">
    <source>
        <dbReference type="PROSITE" id="PS51186"/>
    </source>
</evidence>
<dbReference type="EMBL" id="JAPCID010000052">
    <property type="protein sequence ID" value="MDA0141222.1"/>
    <property type="molecule type" value="Genomic_DNA"/>
</dbReference>
<dbReference type="PANTHER" id="PTHR43877:SF2">
    <property type="entry name" value="AMINOALKYLPHOSPHONATE N-ACETYLTRANSFERASE-RELATED"/>
    <property type="match status" value="1"/>
</dbReference>
<accession>A0ABT4RRJ1</accession>
<evidence type="ECO:0000313" key="5">
    <source>
        <dbReference type="Proteomes" id="UP001147700"/>
    </source>
</evidence>
<dbReference type="InterPro" id="IPR016181">
    <property type="entry name" value="Acyl_CoA_acyltransferase"/>
</dbReference>
<dbReference type="PROSITE" id="PS51186">
    <property type="entry name" value="GNAT"/>
    <property type="match status" value="1"/>
</dbReference>
<keyword evidence="5" id="KW-1185">Reference proteome</keyword>
<dbReference type="RefSeq" id="WP_202952415.1">
    <property type="nucleotide sequence ID" value="NZ_JAPCID010000052.1"/>
</dbReference>
<protein>
    <submittedName>
        <fullName evidence="4">GNAT family N-acetyltransferase</fullName>
    </submittedName>
</protein>
<dbReference type="SUPFAM" id="SSF55729">
    <property type="entry name" value="Acyl-CoA N-acyltransferases (Nat)"/>
    <property type="match status" value="1"/>
</dbReference>
<name>A0ABT4RRJ1_9ACTN</name>
<proteinExistence type="predicted"/>
<dbReference type="InterPro" id="IPR000182">
    <property type="entry name" value="GNAT_dom"/>
</dbReference>
<dbReference type="CDD" id="cd04301">
    <property type="entry name" value="NAT_SF"/>
    <property type="match status" value="1"/>
</dbReference>
<reference evidence="4" key="1">
    <citation type="submission" date="2022-10" db="EMBL/GenBank/DDBJ databases">
        <title>The WGS of Solirubrobacter sp. CPCC 204708.</title>
        <authorList>
            <person name="Jiang Z."/>
        </authorList>
    </citation>
    <scope>NUCLEOTIDE SEQUENCE</scope>
    <source>
        <strain evidence="4">CPCC 204708</strain>
    </source>
</reference>
<keyword evidence="2" id="KW-0012">Acyltransferase</keyword>
<dbReference type="InterPro" id="IPR050832">
    <property type="entry name" value="Bact_Acetyltransf"/>
</dbReference>
<dbReference type="Gene3D" id="3.40.630.30">
    <property type="match status" value="1"/>
</dbReference>
<evidence type="ECO:0000256" key="2">
    <source>
        <dbReference type="ARBA" id="ARBA00023315"/>
    </source>
</evidence>